<evidence type="ECO:0000313" key="2">
    <source>
        <dbReference type="EMBL" id="SFF85674.1"/>
    </source>
</evidence>
<protein>
    <submittedName>
        <fullName evidence="2">Uncharacterized protein</fullName>
    </submittedName>
</protein>
<sequence length="289" mass="32960">MRITLLLFAFVALVGCQQKKIDRMQAVQDSLSQLAEVKDVAINDFIGTMNAIQTNLDSIKRLEDIVNISSSKNAEPKASDRQKILQDLSVISSLLEQNRELVANQTKKLNNSTYKVSEMQKMLDRMNRQLEEKDVEIATLRTEMEQLHLNISTLNQSLLAAEEQAEEQARVIEEKTTTIDEQVKQMNTAYYVFGTAKELIENGIVEREGGFLGLGRSLKFRKDFNPDLFTEIDIREVHEISLNAKKAKVITTHPAASFDLIGDEKIEKLVINDPERFWETNRYLVLVVN</sequence>
<keyword evidence="1" id="KW-0175">Coiled coil</keyword>
<evidence type="ECO:0000313" key="3">
    <source>
        <dbReference type="Proteomes" id="UP000198964"/>
    </source>
</evidence>
<organism evidence="2 3">
    <name type="scientific">Sunxiuqinia elliptica</name>
    <dbReference type="NCBI Taxonomy" id="655355"/>
    <lineage>
        <taxon>Bacteria</taxon>
        <taxon>Pseudomonadati</taxon>
        <taxon>Bacteroidota</taxon>
        <taxon>Bacteroidia</taxon>
        <taxon>Marinilabiliales</taxon>
        <taxon>Prolixibacteraceae</taxon>
        <taxon>Sunxiuqinia</taxon>
    </lineage>
</organism>
<accession>A0A1I2M2F4</accession>
<name>A0A1I2M2F4_9BACT</name>
<feature type="coiled-coil region" evidence="1">
    <location>
        <begin position="116"/>
        <end position="175"/>
    </location>
</feature>
<dbReference type="Proteomes" id="UP000198964">
    <property type="component" value="Unassembled WGS sequence"/>
</dbReference>
<evidence type="ECO:0000256" key="1">
    <source>
        <dbReference type="SAM" id="Coils"/>
    </source>
</evidence>
<gene>
    <name evidence="2" type="ORF">SAMN05216283_11830</name>
</gene>
<proteinExistence type="predicted"/>
<reference evidence="2 3" key="1">
    <citation type="submission" date="2016-10" db="EMBL/GenBank/DDBJ databases">
        <authorList>
            <person name="de Groot N.N."/>
        </authorList>
    </citation>
    <scope>NUCLEOTIDE SEQUENCE [LARGE SCALE GENOMIC DNA]</scope>
    <source>
        <strain evidence="2 3">CGMCC 1.9156</strain>
    </source>
</reference>
<keyword evidence="3" id="KW-1185">Reference proteome</keyword>
<dbReference type="RefSeq" id="WP_093921664.1">
    <property type="nucleotide sequence ID" value="NZ_FONW01000018.1"/>
</dbReference>
<dbReference type="EMBL" id="FONW01000018">
    <property type="protein sequence ID" value="SFF85674.1"/>
    <property type="molecule type" value="Genomic_DNA"/>
</dbReference>
<dbReference type="PROSITE" id="PS51257">
    <property type="entry name" value="PROKAR_LIPOPROTEIN"/>
    <property type="match status" value="1"/>
</dbReference>
<dbReference type="AlphaFoldDB" id="A0A1I2M2F4"/>
<dbReference type="STRING" id="655355.SAMN05216283_11830"/>